<feature type="compositionally biased region" description="Basic and acidic residues" evidence="1">
    <location>
        <begin position="35"/>
        <end position="48"/>
    </location>
</feature>
<keyword evidence="2" id="KW-0472">Membrane</keyword>
<keyword evidence="2" id="KW-1133">Transmembrane helix</keyword>
<feature type="region of interest" description="Disordered" evidence="1">
    <location>
        <begin position="1"/>
        <end position="51"/>
    </location>
</feature>
<dbReference type="SUPFAM" id="SSF54001">
    <property type="entry name" value="Cysteine proteinases"/>
    <property type="match status" value="1"/>
</dbReference>
<dbReference type="Pfam" id="PF01841">
    <property type="entry name" value="Transglut_core"/>
    <property type="match status" value="1"/>
</dbReference>
<evidence type="ECO:0000259" key="3">
    <source>
        <dbReference type="SMART" id="SM00460"/>
    </source>
</evidence>
<accession>A0A3N9NWK9</accession>
<feature type="transmembrane region" description="Helical" evidence="2">
    <location>
        <begin position="99"/>
        <end position="116"/>
    </location>
</feature>
<dbReference type="Gene3D" id="3.10.620.30">
    <property type="match status" value="1"/>
</dbReference>
<evidence type="ECO:0000256" key="2">
    <source>
        <dbReference type="SAM" id="Phobius"/>
    </source>
</evidence>
<comment type="caution">
    <text evidence="4">The sequence shown here is derived from an EMBL/GenBank/DDBJ whole genome shotgun (WGS) entry which is preliminary data.</text>
</comment>
<feature type="domain" description="Transglutaminase-like" evidence="3">
    <location>
        <begin position="569"/>
        <end position="642"/>
    </location>
</feature>
<feature type="compositionally biased region" description="Low complexity" evidence="1">
    <location>
        <begin position="666"/>
        <end position="677"/>
    </location>
</feature>
<feature type="compositionally biased region" description="Low complexity" evidence="1">
    <location>
        <begin position="646"/>
        <end position="658"/>
    </location>
</feature>
<evidence type="ECO:0000313" key="5">
    <source>
        <dbReference type="Proteomes" id="UP000282529"/>
    </source>
</evidence>
<keyword evidence="5" id="KW-1185">Reference proteome</keyword>
<feature type="transmembrane region" description="Helical" evidence="2">
    <location>
        <begin position="157"/>
        <end position="178"/>
    </location>
</feature>
<sequence length="856" mass="90541">MSRRQVKAGRGERMEKSASRRRVKLPASPGLTTSEADKTERYAQDGERPYSVPGPAFMSHVLRRQSACPGGGAQAAGLSRHEAYGAGVASNETSLSFRALFSLSLFGLFADWLHPLYRMNLGAETERLLGVLALMAAALLASGLFRVSPWRMAPVRLAIFTLSWFYLCSALAGGSWPADYFPGMGNDAVLLLSGKIDEVSAASRLLLLLTGWSMLVSSVQHLALFKGSTMLFTSVTLVYLLVLDKGLGSDTTVDIIFSAAFIAWMQGMSGLPRLLEKAGGAAGIPFRRWAGSACFLAVGLTVAAWIGTEASGGQPVRIEPLQMAAQRLQAWAAEGLRSRAAAITGTTGYSSGGELGGPLARSDDPVFTVESSQSAYWRGESLDRYDGRRWSRSDSLSSPISLTALSAREAEASGGRTLRQRFRFAAPSVGGIPVFGTGRVLSVSDVRQLDGSRLGYILTGGGRDSFALPDLAGSSKVTEYMVDSLLPESDPAVLRKLTGGDPPEIQAANLELPAALPQRVKTLAASLTASAGSRYDAALAVRDYLQSSYPYTLDTRVPPEGADFVDDFLFAEKKGYCVHFASAMTVLLRSAGIPARYVQGYAPGRLLADRGPQRYAVTQGDAHAWVEVYFSGAGWVPFDPTPASAAGSAQPPVTAAAAPAPPETPAPAAAGAGTLPAPALPGGGPAPAPPAAAAALLAAAAWRWRRSLALLRLGRSAVRRERLLLAASLSWRVLAARYGPPPPGMTGREYAASLPIDDAGLRAAVRRFVRQWETLAYGGSFRPSGQESAPAGIRRPIAGPARVFPPADRLPAAFKAREASPAPAPSIGKHGVPETPLPWSKKAFLRDCLRIAFYLS</sequence>
<feature type="transmembrane region" description="Helical" evidence="2">
    <location>
        <begin position="128"/>
        <end position="145"/>
    </location>
</feature>
<dbReference type="Proteomes" id="UP000282529">
    <property type="component" value="Unassembled WGS sequence"/>
</dbReference>
<keyword evidence="2" id="KW-0812">Transmembrane</keyword>
<evidence type="ECO:0000313" key="4">
    <source>
        <dbReference type="EMBL" id="RQW07769.1"/>
    </source>
</evidence>
<organism evidence="4 5">
    <name type="scientific">Paenibacillus rhizophilus</name>
    <dbReference type="NCBI Taxonomy" id="1850366"/>
    <lineage>
        <taxon>Bacteria</taxon>
        <taxon>Bacillati</taxon>
        <taxon>Bacillota</taxon>
        <taxon>Bacilli</taxon>
        <taxon>Bacillales</taxon>
        <taxon>Paenibacillaceae</taxon>
        <taxon>Paenibacillus</taxon>
    </lineage>
</organism>
<evidence type="ECO:0000256" key="1">
    <source>
        <dbReference type="SAM" id="MobiDB-lite"/>
    </source>
</evidence>
<dbReference type="SMART" id="SM00460">
    <property type="entry name" value="TGc"/>
    <property type="match status" value="1"/>
</dbReference>
<dbReference type="Pfam" id="PF13559">
    <property type="entry name" value="DUF4129"/>
    <property type="match status" value="1"/>
</dbReference>
<reference evidence="4 5" key="1">
    <citation type="submission" date="2018-11" db="EMBL/GenBank/DDBJ databases">
        <title>Genome sequence of strain 7197.</title>
        <authorList>
            <person name="Gao J."/>
            <person name="Sun J."/>
        </authorList>
    </citation>
    <scope>NUCLEOTIDE SEQUENCE [LARGE SCALE GENOMIC DNA]</scope>
    <source>
        <strain evidence="4 5">7197</strain>
    </source>
</reference>
<feature type="region of interest" description="Disordered" evidence="1">
    <location>
        <begin position="646"/>
        <end position="686"/>
    </location>
</feature>
<dbReference type="PANTHER" id="PTHR42736">
    <property type="entry name" value="PROTEIN-GLUTAMINE GAMMA-GLUTAMYLTRANSFERASE"/>
    <property type="match status" value="1"/>
</dbReference>
<dbReference type="InterPro" id="IPR002931">
    <property type="entry name" value="Transglutaminase-like"/>
</dbReference>
<dbReference type="OrthoDB" id="9804872at2"/>
<feature type="transmembrane region" description="Helical" evidence="2">
    <location>
        <begin position="223"/>
        <end position="243"/>
    </location>
</feature>
<dbReference type="PANTHER" id="PTHR42736:SF1">
    <property type="entry name" value="PROTEIN-GLUTAMINE GAMMA-GLUTAMYLTRANSFERASE"/>
    <property type="match status" value="1"/>
</dbReference>
<dbReference type="InterPro" id="IPR052901">
    <property type="entry name" value="Bact_TGase-like"/>
</dbReference>
<feature type="compositionally biased region" description="Basic and acidic residues" evidence="1">
    <location>
        <begin position="9"/>
        <end position="18"/>
    </location>
</feature>
<proteinExistence type="predicted"/>
<dbReference type="AlphaFoldDB" id="A0A3N9NWK9"/>
<name>A0A3N9NWK9_9BACL</name>
<protein>
    <submittedName>
        <fullName evidence="4">DUF4129 domain-containing protein</fullName>
    </submittedName>
</protein>
<dbReference type="InterPro" id="IPR025403">
    <property type="entry name" value="TgpA-like_C"/>
</dbReference>
<dbReference type="EMBL" id="RQPI01000029">
    <property type="protein sequence ID" value="RQW07769.1"/>
    <property type="molecule type" value="Genomic_DNA"/>
</dbReference>
<dbReference type="InterPro" id="IPR038765">
    <property type="entry name" value="Papain-like_cys_pep_sf"/>
</dbReference>
<gene>
    <name evidence="4" type="ORF">EH198_24205</name>
</gene>
<feature type="transmembrane region" description="Helical" evidence="2">
    <location>
        <begin position="286"/>
        <end position="307"/>
    </location>
</feature>